<name>A0ABY3PEZ3_9STAP</name>
<dbReference type="Proteomes" id="UP001197626">
    <property type="component" value="Chromosome"/>
</dbReference>
<proteinExistence type="predicted"/>
<sequence length="52" mass="5923">MRMKKFSKIIALLSSVIVSEVVLVYGGQVNAATISQKQFENEQQEYIKFKEA</sequence>
<reference evidence="1 2" key="1">
    <citation type="journal article" date="2022" name="Pathogens">
        <title>Staphylococcus ratti sp. nov. Isolated from a Lab Rat.</title>
        <authorList>
            <person name="Kovarovic V."/>
            <person name="Sedlacek I."/>
            <person name="Petras P."/>
            <person name="Kralova S."/>
            <person name="Maslanova I."/>
            <person name="Svec P."/>
            <person name="Neumann-Schaal M."/>
            <person name="Botka T."/>
            <person name="Gelbicova T."/>
            <person name="Stankova E."/>
            <person name="Doskar J."/>
            <person name="Pantucek R."/>
        </authorList>
    </citation>
    <scope>NUCLEOTIDE SEQUENCE [LARGE SCALE GENOMIC DNA]</scope>
    <source>
        <strain evidence="1 2">CCM 9025</strain>
    </source>
</reference>
<dbReference type="RefSeq" id="WP_229293355.1">
    <property type="nucleotide sequence ID" value="NZ_CP086654.1"/>
</dbReference>
<accession>A0ABY3PEZ3</accession>
<dbReference type="EMBL" id="CP086654">
    <property type="protein sequence ID" value="UEX90875.1"/>
    <property type="molecule type" value="Genomic_DNA"/>
</dbReference>
<evidence type="ECO:0000313" key="2">
    <source>
        <dbReference type="Proteomes" id="UP001197626"/>
    </source>
</evidence>
<protein>
    <submittedName>
        <fullName evidence="1">Uncharacterized protein</fullName>
    </submittedName>
</protein>
<keyword evidence="2" id="KW-1185">Reference proteome</keyword>
<gene>
    <name evidence="1" type="ORF">LN051_04465</name>
</gene>
<organism evidence="1 2">
    <name type="scientific">Staphylococcus ratti</name>
    <dbReference type="NCBI Taxonomy" id="2892440"/>
    <lineage>
        <taxon>Bacteria</taxon>
        <taxon>Bacillati</taxon>
        <taxon>Bacillota</taxon>
        <taxon>Bacilli</taxon>
        <taxon>Bacillales</taxon>
        <taxon>Staphylococcaceae</taxon>
        <taxon>Staphylococcus</taxon>
    </lineage>
</organism>
<evidence type="ECO:0000313" key="1">
    <source>
        <dbReference type="EMBL" id="UEX90875.1"/>
    </source>
</evidence>